<reference evidence="2" key="2">
    <citation type="submission" date="2015-01" db="EMBL/GenBank/DDBJ databases">
        <title>Evolutionary Origins and Diversification of the Mycorrhizal Mutualists.</title>
        <authorList>
            <consortium name="DOE Joint Genome Institute"/>
            <consortium name="Mycorrhizal Genomics Consortium"/>
            <person name="Kohler A."/>
            <person name="Kuo A."/>
            <person name="Nagy L.G."/>
            <person name="Floudas D."/>
            <person name="Copeland A."/>
            <person name="Barry K.W."/>
            <person name="Cichocki N."/>
            <person name="Veneault-Fourrey C."/>
            <person name="LaButti K."/>
            <person name="Lindquist E.A."/>
            <person name="Lipzen A."/>
            <person name="Lundell T."/>
            <person name="Morin E."/>
            <person name="Murat C."/>
            <person name="Riley R."/>
            <person name="Ohm R."/>
            <person name="Sun H."/>
            <person name="Tunlid A."/>
            <person name="Henrissat B."/>
            <person name="Grigoriev I.V."/>
            <person name="Hibbett D.S."/>
            <person name="Martin F."/>
        </authorList>
    </citation>
    <scope>NUCLEOTIDE SEQUENCE [LARGE SCALE GENOMIC DNA]</scope>
    <source>
        <strain evidence="2">MUT 4182</strain>
    </source>
</reference>
<organism evidence="1 2">
    <name type="scientific">Tulasnella calospora MUT 4182</name>
    <dbReference type="NCBI Taxonomy" id="1051891"/>
    <lineage>
        <taxon>Eukaryota</taxon>
        <taxon>Fungi</taxon>
        <taxon>Dikarya</taxon>
        <taxon>Basidiomycota</taxon>
        <taxon>Agaricomycotina</taxon>
        <taxon>Agaricomycetes</taxon>
        <taxon>Cantharellales</taxon>
        <taxon>Tulasnellaceae</taxon>
        <taxon>Tulasnella</taxon>
    </lineage>
</organism>
<proteinExistence type="predicted"/>
<gene>
    <name evidence="1" type="ORF">M407DRAFT_244707</name>
</gene>
<accession>A0A0C3QEX6</accession>
<name>A0A0C3QEX6_9AGAM</name>
<dbReference type="AlphaFoldDB" id="A0A0C3QEX6"/>
<dbReference type="Proteomes" id="UP000054248">
    <property type="component" value="Unassembled WGS sequence"/>
</dbReference>
<dbReference type="OrthoDB" id="6247875at2759"/>
<sequence length="66" mass="7526">MSASSPVPDPVDPSPASEFDYWLREEYFLSPSRGEETPYKGEREDDDLAAYRRGMDAVDFAMSEKM</sequence>
<dbReference type="EMBL" id="KN823079">
    <property type="protein sequence ID" value="KIO23684.1"/>
    <property type="molecule type" value="Genomic_DNA"/>
</dbReference>
<dbReference type="HOGENOM" id="CLU_2833032_0_0_1"/>
<evidence type="ECO:0000313" key="1">
    <source>
        <dbReference type="EMBL" id="KIO23684.1"/>
    </source>
</evidence>
<keyword evidence="2" id="KW-1185">Reference proteome</keyword>
<protein>
    <submittedName>
        <fullName evidence="1">Uncharacterized protein</fullName>
    </submittedName>
</protein>
<reference evidence="1 2" key="1">
    <citation type="submission" date="2014-04" db="EMBL/GenBank/DDBJ databases">
        <authorList>
            <consortium name="DOE Joint Genome Institute"/>
            <person name="Kuo A."/>
            <person name="Girlanda M."/>
            <person name="Perotto S."/>
            <person name="Kohler A."/>
            <person name="Nagy L.G."/>
            <person name="Floudas D."/>
            <person name="Copeland A."/>
            <person name="Barry K.W."/>
            <person name="Cichocki N."/>
            <person name="Veneault-Fourrey C."/>
            <person name="LaButti K."/>
            <person name="Lindquist E.A."/>
            <person name="Lipzen A."/>
            <person name="Lundell T."/>
            <person name="Morin E."/>
            <person name="Murat C."/>
            <person name="Sun H."/>
            <person name="Tunlid A."/>
            <person name="Henrissat B."/>
            <person name="Grigoriev I.V."/>
            <person name="Hibbett D.S."/>
            <person name="Martin F."/>
            <person name="Nordberg H.P."/>
            <person name="Cantor M.N."/>
            <person name="Hua S.X."/>
        </authorList>
    </citation>
    <scope>NUCLEOTIDE SEQUENCE [LARGE SCALE GENOMIC DNA]</scope>
    <source>
        <strain evidence="1 2">MUT 4182</strain>
    </source>
</reference>
<evidence type="ECO:0000313" key="2">
    <source>
        <dbReference type="Proteomes" id="UP000054248"/>
    </source>
</evidence>